<feature type="compositionally biased region" description="Polar residues" evidence="1">
    <location>
        <begin position="348"/>
        <end position="373"/>
    </location>
</feature>
<accession>A0AAE0L5H2</accession>
<sequence>MWCADKSCETIVRLMQGRPISDPLPGVEGCFKAKSTAGFKGMPGEGGAIAGLGGLGESQGAEGRHHCEARFVRDAPGTTAAPETASHSDQEGRLDVIVKELKSSGGGQAVANTSQGDPEAPAPPPHPPPDRRTLCQRGVNAARETQAKREGPQRPEPPKAHRKTRLSSTLTKDKLHEHAAVTSAGAPSAKRLRGRRLSEVKEVPTRFMRPIMLKAPPINDLASQVRNLLSSDVMDLLRPKTPAVIDLLRPKTPAAPSLPELANPSKHPSVRTSTSSSVASEATDFGTLKQASNIMAPAARQPADPNRWQKAVRGGNWRGGGSGMISVKPEKRRTLSSVKPEKPRTLPRPTSSKPDFSSPSPTPENSQKLTNPRSADARLDLARVLCEFPGGLKSGRVPSSLEDAIRDEVKCLYRELRELEPRNVDASIGLGEVLAGNDELVEAIREMAAYPDAVGLPSFDDSFVHIEIIRLIMKLGGKDRNSPYFSSAQLKKSLVIAGKVMGFDGISKYVNTLDQFGRWDLLMEVYSAINDRPQNDKSMLDFFKAMGWMQ</sequence>
<feature type="compositionally biased region" description="Basic and acidic residues" evidence="1">
    <location>
        <begin position="145"/>
        <end position="159"/>
    </location>
</feature>
<dbReference type="Proteomes" id="UP001190700">
    <property type="component" value="Unassembled WGS sequence"/>
</dbReference>
<organism evidence="2 3">
    <name type="scientific">Cymbomonas tetramitiformis</name>
    <dbReference type="NCBI Taxonomy" id="36881"/>
    <lineage>
        <taxon>Eukaryota</taxon>
        <taxon>Viridiplantae</taxon>
        <taxon>Chlorophyta</taxon>
        <taxon>Pyramimonadophyceae</taxon>
        <taxon>Pyramimonadales</taxon>
        <taxon>Pyramimonadaceae</taxon>
        <taxon>Cymbomonas</taxon>
    </lineage>
</organism>
<feature type="region of interest" description="Disordered" evidence="1">
    <location>
        <begin position="254"/>
        <end position="281"/>
    </location>
</feature>
<feature type="compositionally biased region" description="Low complexity" evidence="1">
    <location>
        <begin position="270"/>
        <end position="281"/>
    </location>
</feature>
<dbReference type="EMBL" id="LGRX02008960">
    <property type="protein sequence ID" value="KAK3272450.1"/>
    <property type="molecule type" value="Genomic_DNA"/>
</dbReference>
<feature type="region of interest" description="Disordered" evidence="1">
    <location>
        <begin position="105"/>
        <end position="196"/>
    </location>
</feature>
<feature type="compositionally biased region" description="Basic and acidic residues" evidence="1">
    <location>
        <begin position="328"/>
        <end position="344"/>
    </location>
</feature>
<evidence type="ECO:0000256" key="1">
    <source>
        <dbReference type="SAM" id="MobiDB-lite"/>
    </source>
</evidence>
<evidence type="ECO:0000313" key="3">
    <source>
        <dbReference type="Proteomes" id="UP001190700"/>
    </source>
</evidence>
<feature type="region of interest" description="Disordered" evidence="1">
    <location>
        <begin position="297"/>
        <end position="373"/>
    </location>
</feature>
<evidence type="ECO:0000313" key="2">
    <source>
        <dbReference type="EMBL" id="KAK3272450.1"/>
    </source>
</evidence>
<name>A0AAE0L5H2_9CHLO</name>
<comment type="caution">
    <text evidence="2">The sequence shown here is derived from an EMBL/GenBank/DDBJ whole genome shotgun (WGS) entry which is preliminary data.</text>
</comment>
<proteinExistence type="predicted"/>
<gene>
    <name evidence="2" type="ORF">CYMTET_19250</name>
</gene>
<reference evidence="2 3" key="1">
    <citation type="journal article" date="2015" name="Genome Biol. Evol.">
        <title>Comparative Genomics of a Bacterivorous Green Alga Reveals Evolutionary Causalities and Consequences of Phago-Mixotrophic Mode of Nutrition.</title>
        <authorList>
            <person name="Burns J.A."/>
            <person name="Paasch A."/>
            <person name="Narechania A."/>
            <person name="Kim E."/>
        </authorList>
    </citation>
    <scope>NUCLEOTIDE SEQUENCE [LARGE SCALE GENOMIC DNA]</scope>
    <source>
        <strain evidence="2 3">PLY_AMNH</strain>
    </source>
</reference>
<dbReference type="AlphaFoldDB" id="A0AAE0L5H2"/>
<keyword evidence="3" id="KW-1185">Reference proteome</keyword>
<protein>
    <submittedName>
        <fullName evidence="2">Uncharacterized protein</fullName>
    </submittedName>
</protein>